<keyword evidence="2" id="KW-1185">Reference proteome</keyword>
<dbReference type="RefSeq" id="WP_184395372.1">
    <property type="nucleotide sequence ID" value="NZ_BAAAJD010000060.1"/>
</dbReference>
<accession>A0A7W8QQ93</accession>
<name>A0A7W8QQ93_9ACTN</name>
<gene>
    <name evidence="1" type="ORF">HDA36_004707</name>
</gene>
<sequence length="61" mass="6497">METPCLAANARYSVLGQAYSLGSSTEDEGFRHGCADVPGWSEDQDTVIVVGEQMVCVETAD</sequence>
<comment type="caution">
    <text evidence="1">The sequence shown here is derived from an EMBL/GenBank/DDBJ whole genome shotgun (WGS) entry which is preliminary data.</text>
</comment>
<evidence type="ECO:0000313" key="2">
    <source>
        <dbReference type="Proteomes" id="UP000572635"/>
    </source>
</evidence>
<proteinExistence type="predicted"/>
<organism evidence="1 2">
    <name type="scientific">Nocardiopsis composta</name>
    <dbReference type="NCBI Taxonomy" id="157465"/>
    <lineage>
        <taxon>Bacteria</taxon>
        <taxon>Bacillati</taxon>
        <taxon>Actinomycetota</taxon>
        <taxon>Actinomycetes</taxon>
        <taxon>Streptosporangiales</taxon>
        <taxon>Nocardiopsidaceae</taxon>
        <taxon>Nocardiopsis</taxon>
    </lineage>
</organism>
<evidence type="ECO:0000313" key="1">
    <source>
        <dbReference type="EMBL" id="MBB5434623.1"/>
    </source>
</evidence>
<dbReference type="Proteomes" id="UP000572635">
    <property type="component" value="Unassembled WGS sequence"/>
</dbReference>
<reference evidence="1 2" key="1">
    <citation type="submission" date="2020-08" db="EMBL/GenBank/DDBJ databases">
        <title>Sequencing the genomes of 1000 actinobacteria strains.</title>
        <authorList>
            <person name="Klenk H.-P."/>
        </authorList>
    </citation>
    <scope>NUCLEOTIDE SEQUENCE [LARGE SCALE GENOMIC DNA]</scope>
    <source>
        <strain evidence="1 2">DSM 44551</strain>
    </source>
</reference>
<dbReference type="EMBL" id="JACHDB010000001">
    <property type="protein sequence ID" value="MBB5434623.1"/>
    <property type="molecule type" value="Genomic_DNA"/>
</dbReference>
<dbReference type="AlphaFoldDB" id="A0A7W8QQ93"/>
<protein>
    <submittedName>
        <fullName evidence="1">Uncharacterized protein</fullName>
    </submittedName>
</protein>